<keyword evidence="1" id="KW-0808">Transferase</keyword>
<comment type="caution">
    <text evidence="1">The sequence shown here is derived from an EMBL/GenBank/DDBJ whole genome shotgun (WGS) entry which is preliminary data.</text>
</comment>
<dbReference type="OrthoDB" id="8781114at2"/>
<dbReference type="Proteomes" id="UP000284109">
    <property type="component" value="Unassembled WGS sequence"/>
</dbReference>
<evidence type="ECO:0000313" key="2">
    <source>
        <dbReference type="Proteomes" id="UP000284109"/>
    </source>
</evidence>
<keyword evidence="1" id="KW-0489">Methyltransferase</keyword>
<dbReference type="GO" id="GO:0008168">
    <property type="term" value="F:methyltransferase activity"/>
    <property type="evidence" value="ECO:0007669"/>
    <property type="project" value="UniProtKB-KW"/>
</dbReference>
<dbReference type="AlphaFoldDB" id="A0A3R6VKQ6"/>
<dbReference type="SUPFAM" id="SSF53335">
    <property type="entry name" value="S-adenosyl-L-methionine-dependent methyltransferases"/>
    <property type="match status" value="1"/>
</dbReference>
<organism evidence="1 2">
    <name type="scientific">Bombilactobacillus bombi</name>
    <dbReference type="NCBI Taxonomy" id="1303590"/>
    <lineage>
        <taxon>Bacteria</taxon>
        <taxon>Bacillati</taxon>
        <taxon>Bacillota</taxon>
        <taxon>Bacilli</taxon>
        <taxon>Lactobacillales</taxon>
        <taxon>Lactobacillaceae</taxon>
        <taxon>Bombilactobacillus</taxon>
    </lineage>
</organism>
<proteinExistence type="predicted"/>
<reference evidence="1 2" key="1">
    <citation type="submission" date="2018-07" db="EMBL/GenBank/DDBJ databases">
        <title>Genome sequences of six Lactobacillus spp. isolated from bumble bee guts.</title>
        <authorList>
            <person name="Motta E.V.S."/>
            <person name="Moran N.A."/>
        </authorList>
    </citation>
    <scope>NUCLEOTIDE SEQUENCE [LARGE SCALE GENOMIC DNA]</scope>
    <source>
        <strain evidence="1 2">BI-1.1</strain>
    </source>
</reference>
<evidence type="ECO:0000313" key="1">
    <source>
        <dbReference type="EMBL" id="RHW51398.1"/>
    </source>
</evidence>
<sequence>MKQILDMTCGSRMFWYQPDNENVEFVDKRKGTYDLGTYSTKSGEKQRTITVSPTTQADFRNLPFKDNRFYLVVFDPPHLAHAGKNSWLAKKYGVLSDNWQEDIKQGFNEAMRVLKPNGTLIFKWSEDQIPVGKVLANLDVKPLFGDKRGKTRWLVFYKFPQRKNQVDELFERFGRE</sequence>
<accession>A0A3R6VKQ6</accession>
<dbReference type="Gene3D" id="3.40.50.150">
    <property type="entry name" value="Vaccinia Virus protein VP39"/>
    <property type="match status" value="1"/>
</dbReference>
<keyword evidence="2" id="KW-1185">Reference proteome</keyword>
<dbReference type="EMBL" id="QOCR01000002">
    <property type="protein sequence ID" value="RHW51398.1"/>
    <property type="molecule type" value="Genomic_DNA"/>
</dbReference>
<dbReference type="InterPro" id="IPR029063">
    <property type="entry name" value="SAM-dependent_MTases_sf"/>
</dbReference>
<name>A0A3R6VKQ6_9LACO</name>
<dbReference type="GO" id="GO:0032259">
    <property type="term" value="P:methylation"/>
    <property type="evidence" value="ECO:0007669"/>
    <property type="project" value="UniProtKB-KW"/>
</dbReference>
<dbReference type="RefSeq" id="WP_118901019.1">
    <property type="nucleotide sequence ID" value="NZ_QOCR01000002.1"/>
</dbReference>
<gene>
    <name evidence="1" type="ORF">DS831_04580</name>
</gene>
<protein>
    <submittedName>
        <fullName evidence="1">SAM-dependent methyltransferase</fullName>
    </submittedName>
</protein>